<accession>F2APZ3</accession>
<dbReference type="Proteomes" id="UP000006222">
    <property type="component" value="Unassembled WGS sequence"/>
</dbReference>
<organism evidence="2 3">
    <name type="scientific">Rhodopirellula baltica WH47</name>
    <dbReference type="NCBI Taxonomy" id="991778"/>
    <lineage>
        <taxon>Bacteria</taxon>
        <taxon>Pseudomonadati</taxon>
        <taxon>Planctomycetota</taxon>
        <taxon>Planctomycetia</taxon>
        <taxon>Pirellulales</taxon>
        <taxon>Pirellulaceae</taxon>
        <taxon>Rhodopirellula</taxon>
    </lineage>
</organism>
<reference evidence="2 3" key="1">
    <citation type="journal article" date="2013" name="Mar. Genomics">
        <title>Expression of sulfatases in Rhodopirellula baltica and the diversity of sulfatases in the genus Rhodopirellula.</title>
        <authorList>
            <person name="Wegner C.E."/>
            <person name="Richter-Heitmann T."/>
            <person name="Klindworth A."/>
            <person name="Klockow C."/>
            <person name="Richter M."/>
            <person name="Achstetter T."/>
            <person name="Glockner F.O."/>
            <person name="Harder J."/>
        </authorList>
    </citation>
    <scope>NUCLEOTIDE SEQUENCE [LARGE SCALE GENOMIC DNA]</scope>
    <source>
        <strain evidence="2 3">WH47</strain>
    </source>
</reference>
<evidence type="ECO:0008006" key="4">
    <source>
        <dbReference type="Google" id="ProtNLM"/>
    </source>
</evidence>
<proteinExistence type="predicted"/>
<dbReference type="RefSeq" id="WP_007325704.1">
    <property type="nucleotide sequence ID" value="NZ_AFAR01000100.1"/>
</dbReference>
<dbReference type="EMBL" id="AFAR01000100">
    <property type="protein sequence ID" value="EGF28261.1"/>
    <property type="molecule type" value="Genomic_DNA"/>
</dbReference>
<dbReference type="AlphaFoldDB" id="F2APZ3"/>
<feature type="chain" id="PRO_5003275124" description="Secreted protein" evidence="1">
    <location>
        <begin position="24"/>
        <end position="144"/>
    </location>
</feature>
<feature type="signal peptide" evidence="1">
    <location>
        <begin position="1"/>
        <end position="23"/>
    </location>
</feature>
<evidence type="ECO:0000313" key="2">
    <source>
        <dbReference type="EMBL" id="EGF28261.1"/>
    </source>
</evidence>
<gene>
    <name evidence="2" type="ORF">RBWH47_03361</name>
</gene>
<evidence type="ECO:0000313" key="3">
    <source>
        <dbReference type="Proteomes" id="UP000006222"/>
    </source>
</evidence>
<name>F2APZ3_RHOBT</name>
<protein>
    <recommendedName>
        <fullName evidence="4">Secreted protein</fullName>
    </recommendedName>
</protein>
<keyword evidence="1" id="KW-0732">Signal</keyword>
<sequence length="144" mass="15498">MARQLITCSLFAAALLLASASIADDADATLSQGTDRAAAIKQNQNTWEMRRAAAVQEYDARMAEFQAGQLPANVAIQANTHLLQASLVLGIPNAAVDYDRRASRIESIAKKNLELRTGTNQDVAQAESARLNALLKAYLERAAD</sequence>
<evidence type="ECO:0000256" key="1">
    <source>
        <dbReference type="SAM" id="SignalP"/>
    </source>
</evidence>
<comment type="caution">
    <text evidence="2">The sequence shown here is derived from an EMBL/GenBank/DDBJ whole genome shotgun (WGS) entry which is preliminary data.</text>
</comment>
<dbReference type="PATRIC" id="fig|991778.3.peg.1866"/>